<gene>
    <name evidence="2" type="ORF">FHR83_009143</name>
</gene>
<keyword evidence="1" id="KW-0812">Transmembrane</keyword>
<organism evidence="2 3">
    <name type="scientific">Actinoplanes campanulatus</name>
    <dbReference type="NCBI Taxonomy" id="113559"/>
    <lineage>
        <taxon>Bacteria</taxon>
        <taxon>Bacillati</taxon>
        <taxon>Actinomycetota</taxon>
        <taxon>Actinomycetes</taxon>
        <taxon>Micromonosporales</taxon>
        <taxon>Micromonosporaceae</taxon>
        <taxon>Actinoplanes</taxon>
    </lineage>
</organism>
<keyword evidence="1" id="KW-1133">Transmembrane helix</keyword>
<dbReference type="RefSeq" id="WP_183227835.1">
    <property type="nucleotide sequence ID" value="NZ_BMPW01000059.1"/>
</dbReference>
<protein>
    <recommendedName>
        <fullName evidence="4">Tat (Twin-arginine translocation) pathway signal sequence</fullName>
    </recommendedName>
</protein>
<reference evidence="2 3" key="1">
    <citation type="submission" date="2020-08" db="EMBL/GenBank/DDBJ databases">
        <title>Genomic Encyclopedia of Type Strains, Phase III (KMG-III): the genomes of soil and plant-associated and newly described type strains.</title>
        <authorList>
            <person name="Whitman W."/>
        </authorList>
    </citation>
    <scope>NUCLEOTIDE SEQUENCE [LARGE SCALE GENOMIC DNA]</scope>
    <source>
        <strain evidence="2 3">CECT 3287</strain>
    </source>
</reference>
<keyword evidence="3" id="KW-1185">Reference proteome</keyword>
<evidence type="ECO:0008006" key="4">
    <source>
        <dbReference type="Google" id="ProtNLM"/>
    </source>
</evidence>
<dbReference type="AlphaFoldDB" id="A0A7W5ASW9"/>
<keyword evidence="1" id="KW-0472">Membrane</keyword>
<name>A0A7W5ASW9_9ACTN</name>
<feature type="transmembrane region" description="Helical" evidence="1">
    <location>
        <begin position="82"/>
        <end position="103"/>
    </location>
</feature>
<evidence type="ECO:0000256" key="1">
    <source>
        <dbReference type="SAM" id="Phobius"/>
    </source>
</evidence>
<sequence length="266" mass="27338">MRSRAGGVVVPAGLAVAFGVAFVVAPAPVAALRPGRGFADQAHLAGQLRVAFAEYWQSGDGPFSPSMAGVVDYWLRYHLVKAVTAALLFAVLAVLGVRLWTAFTRGASRLAAAGVVVTMSAVFSLALVMANVQGSVSPFASLLPMLVDGPGSGADGVTLAQVRQQLAAGGRASPPLQVMIDDFARYHAAMAVIAALVAAGLAAFGVLLWRRFTGTAPAERRTRRVLASFGVLTGLLLLVAGVIAVANTTTVVDPAPALLAFFEGGW</sequence>
<feature type="transmembrane region" description="Helical" evidence="1">
    <location>
        <begin position="225"/>
        <end position="246"/>
    </location>
</feature>
<feature type="transmembrane region" description="Helical" evidence="1">
    <location>
        <begin position="186"/>
        <end position="209"/>
    </location>
</feature>
<dbReference type="EMBL" id="JACHXF010000038">
    <property type="protein sequence ID" value="MBB3101414.1"/>
    <property type="molecule type" value="Genomic_DNA"/>
</dbReference>
<accession>A0A7W5ASW9</accession>
<evidence type="ECO:0000313" key="3">
    <source>
        <dbReference type="Proteomes" id="UP000590749"/>
    </source>
</evidence>
<proteinExistence type="predicted"/>
<evidence type="ECO:0000313" key="2">
    <source>
        <dbReference type="EMBL" id="MBB3101414.1"/>
    </source>
</evidence>
<dbReference type="Proteomes" id="UP000590749">
    <property type="component" value="Unassembled WGS sequence"/>
</dbReference>
<comment type="caution">
    <text evidence="2">The sequence shown here is derived from an EMBL/GenBank/DDBJ whole genome shotgun (WGS) entry which is preliminary data.</text>
</comment>
<feature type="transmembrane region" description="Helical" evidence="1">
    <location>
        <begin position="110"/>
        <end position="132"/>
    </location>
</feature>